<dbReference type="OrthoDB" id="3648256at2759"/>
<evidence type="ECO:0000313" key="3">
    <source>
        <dbReference type="Proteomes" id="UP000799539"/>
    </source>
</evidence>
<accession>A0A6A6FA61</accession>
<feature type="region of interest" description="Disordered" evidence="1">
    <location>
        <begin position="157"/>
        <end position="181"/>
    </location>
</feature>
<dbReference type="InterPro" id="IPR013083">
    <property type="entry name" value="Znf_RING/FYVE/PHD"/>
</dbReference>
<evidence type="ECO:0000256" key="1">
    <source>
        <dbReference type="SAM" id="MobiDB-lite"/>
    </source>
</evidence>
<dbReference type="Proteomes" id="UP000799539">
    <property type="component" value="Unassembled WGS sequence"/>
</dbReference>
<proteinExistence type="predicted"/>
<gene>
    <name evidence="2" type="ORF">CERZMDRAFT_86058</name>
</gene>
<sequence length="290" mass="31922">MPIVGDLAVQLQDYKGQAVRTFPDLDVEPPARPNTVSRLILETPGEPFQLAISSRTCDSRWVQVLVGGRVVFEKRKVSYGAIDNRRVFRVVEGLQHRGRPDNIGPSRSQPSVTGERAAHIVVEFAAISENDNTEENLRCIFKPRSLSELHDLFPQADPHDLTSPSPSIANQPQPCTEPPSPPTLFTTTTRLYASQLGEHQVEILPCCSLNLYGAAPDPRTGKIAHTGIINCDNEWCQAPGQAWHKSCAGLEISENPKELWICPSCRTMPWEQIEILGGGLDGGDRSESLV</sequence>
<keyword evidence="3" id="KW-1185">Reference proteome</keyword>
<name>A0A6A6FA61_9PEZI</name>
<evidence type="ECO:0000313" key="2">
    <source>
        <dbReference type="EMBL" id="KAF2210310.1"/>
    </source>
</evidence>
<dbReference type="SUPFAM" id="SSF57903">
    <property type="entry name" value="FYVE/PHD zinc finger"/>
    <property type="match status" value="1"/>
</dbReference>
<dbReference type="InterPro" id="IPR011011">
    <property type="entry name" value="Znf_FYVE_PHD"/>
</dbReference>
<dbReference type="Gene3D" id="3.30.40.10">
    <property type="entry name" value="Zinc/RING finger domain, C3HC4 (zinc finger)"/>
    <property type="match status" value="1"/>
</dbReference>
<organism evidence="2 3">
    <name type="scientific">Cercospora zeae-maydis SCOH1-5</name>
    <dbReference type="NCBI Taxonomy" id="717836"/>
    <lineage>
        <taxon>Eukaryota</taxon>
        <taxon>Fungi</taxon>
        <taxon>Dikarya</taxon>
        <taxon>Ascomycota</taxon>
        <taxon>Pezizomycotina</taxon>
        <taxon>Dothideomycetes</taxon>
        <taxon>Dothideomycetidae</taxon>
        <taxon>Mycosphaerellales</taxon>
        <taxon>Mycosphaerellaceae</taxon>
        <taxon>Cercospora</taxon>
    </lineage>
</organism>
<protein>
    <recommendedName>
        <fullName evidence="4">Zinc finger PHD-type domain-containing protein</fullName>
    </recommendedName>
</protein>
<reference evidence="2" key="1">
    <citation type="journal article" date="2020" name="Stud. Mycol.">
        <title>101 Dothideomycetes genomes: a test case for predicting lifestyles and emergence of pathogens.</title>
        <authorList>
            <person name="Haridas S."/>
            <person name="Albert R."/>
            <person name="Binder M."/>
            <person name="Bloem J."/>
            <person name="Labutti K."/>
            <person name="Salamov A."/>
            <person name="Andreopoulos B."/>
            <person name="Baker S."/>
            <person name="Barry K."/>
            <person name="Bills G."/>
            <person name="Bluhm B."/>
            <person name="Cannon C."/>
            <person name="Castanera R."/>
            <person name="Culley D."/>
            <person name="Daum C."/>
            <person name="Ezra D."/>
            <person name="Gonzalez J."/>
            <person name="Henrissat B."/>
            <person name="Kuo A."/>
            <person name="Liang C."/>
            <person name="Lipzen A."/>
            <person name="Lutzoni F."/>
            <person name="Magnuson J."/>
            <person name="Mondo S."/>
            <person name="Nolan M."/>
            <person name="Ohm R."/>
            <person name="Pangilinan J."/>
            <person name="Park H.-J."/>
            <person name="Ramirez L."/>
            <person name="Alfaro M."/>
            <person name="Sun H."/>
            <person name="Tritt A."/>
            <person name="Yoshinaga Y."/>
            <person name="Zwiers L.-H."/>
            <person name="Turgeon B."/>
            <person name="Goodwin S."/>
            <person name="Spatafora J."/>
            <person name="Crous P."/>
            <person name="Grigoriev I."/>
        </authorList>
    </citation>
    <scope>NUCLEOTIDE SEQUENCE</scope>
    <source>
        <strain evidence="2">SCOH1-5</strain>
    </source>
</reference>
<dbReference type="AlphaFoldDB" id="A0A6A6FA61"/>
<evidence type="ECO:0008006" key="4">
    <source>
        <dbReference type="Google" id="ProtNLM"/>
    </source>
</evidence>
<dbReference type="EMBL" id="ML992681">
    <property type="protein sequence ID" value="KAF2210310.1"/>
    <property type="molecule type" value="Genomic_DNA"/>
</dbReference>